<evidence type="ECO:0000313" key="5">
    <source>
        <dbReference type="Proteomes" id="UP000019812"/>
    </source>
</evidence>
<dbReference type="GO" id="GO:0016740">
    <property type="term" value="F:transferase activity"/>
    <property type="evidence" value="ECO:0007669"/>
    <property type="project" value="UniProtKB-KW"/>
</dbReference>
<dbReference type="Gene3D" id="3.40.50.510">
    <property type="entry name" value="Phosphotransferase system, mannose-type IIA component"/>
    <property type="match status" value="1"/>
</dbReference>
<sequence length="148" mass="15209" precursor="true">MCLPTTLCRRASVSPLARPGVLLIAHAPLAQAFVCVAEHVLGRVDRPLAALDLAADDSREHALLAAQSLAAGMGCGDLLILVDIHGGPSPCVVAQRLCEIWGPRARLVGGLNVAMLLTALECSDGEVGRLAEEVAEAARIGVCNGGLS</sequence>
<keyword evidence="1" id="KW-0808">Transferase</keyword>
<proteinExistence type="predicted"/>
<feature type="domain" description="PTS EIIA type-4" evidence="3">
    <location>
        <begin position="18"/>
        <end position="142"/>
    </location>
</feature>
<reference evidence="4 5" key="1">
    <citation type="submission" date="2014-07" db="EMBL/GenBank/DDBJ databases">
        <title>Expanding our view of genomic diversity in Candidatus Accumulibacter clades.</title>
        <authorList>
            <person name="Skennerton C.T."/>
            <person name="Barr J.J."/>
            <person name="Slater F.R."/>
            <person name="Bond P.L."/>
            <person name="Tyson G.W."/>
        </authorList>
    </citation>
    <scope>NUCLEOTIDE SEQUENCE [LARGE SCALE GENOMIC DNA]</scope>
    <source>
        <strain evidence="5">SK-01</strain>
    </source>
</reference>
<evidence type="ECO:0000259" key="3">
    <source>
        <dbReference type="PROSITE" id="PS51096"/>
    </source>
</evidence>
<accession>A0A084Y4J0</accession>
<comment type="caution">
    <text evidence="4">The sequence shown here is derived from an EMBL/GenBank/DDBJ whole genome shotgun (WGS) entry which is preliminary data.</text>
</comment>
<dbReference type="PROSITE" id="PS51096">
    <property type="entry name" value="PTS_EIIA_TYPE_4"/>
    <property type="match status" value="1"/>
</dbReference>
<evidence type="ECO:0000313" key="4">
    <source>
        <dbReference type="EMBL" id="KFB69634.1"/>
    </source>
</evidence>
<dbReference type="InterPro" id="IPR004701">
    <property type="entry name" value="PTS_EIIA_man-typ"/>
</dbReference>
<evidence type="ECO:0000256" key="2">
    <source>
        <dbReference type="SAM" id="SignalP"/>
    </source>
</evidence>
<dbReference type="GO" id="GO:0009401">
    <property type="term" value="P:phosphoenolpyruvate-dependent sugar phosphotransferase system"/>
    <property type="evidence" value="ECO:0007669"/>
    <property type="project" value="InterPro"/>
</dbReference>
<feature type="chain" id="PRO_5001785561" evidence="2">
    <location>
        <begin position="33"/>
        <end position="148"/>
    </location>
</feature>
<dbReference type="GO" id="GO:0016020">
    <property type="term" value="C:membrane"/>
    <property type="evidence" value="ECO:0007669"/>
    <property type="project" value="InterPro"/>
</dbReference>
<dbReference type="Proteomes" id="UP000019812">
    <property type="component" value="Unassembled WGS sequence"/>
</dbReference>
<dbReference type="STRING" id="1457154.CAPSK01_000693"/>
<evidence type="ECO:0000256" key="1">
    <source>
        <dbReference type="ARBA" id="ARBA00022679"/>
    </source>
</evidence>
<dbReference type="Pfam" id="PF03610">
    <property type="entry name" value="EIIA-man"/>
    <property type="match status" value="1"/>
</dbReference>
<dbReference type="InterPro" id="IPR036662">
    <property type="entry name" value="PTS_EIIA_man-typ_sf"/>
</dbReference>
<keyword evidence="2" id="KW-0732">Signal</keyword>
<dbReference type="AlphaFoldDB" id="A0A084Y4J0"/>
<protein>
    <submittedName>
        <fullName evidence="4">PTS system fructose IIA component</fullName>
    </submittedName>
</protein>
<feature type="signal peptide" evidence="2">
    <location>
        <begin position="1"/>
        <end position="32"/>
    </location>
</feature>
<organism evidence="4 5">
    <name type="scientific">Candidatus Accumulibacter vicinus</name>
    <dbReference type="NCBI Taxonomy" id="2954382"/>
    <lineage>
        <taxon>Bacteria</taxon>
        <taxon>Pseudomonadati</taxon>
        <taxon>Pseudomonadota</taxon>
        <taxon>Betaproteobacteria</taxon>
        <taxon>Candidatus Accumulibacter</taxon>
    </lineage>
</organism>
<dbReference type="SUPFAM" id="SSF53062">
    <property type="entry name" value="PTS system fructose IIA component-like"/>
    <property type="match status" value="1"/>
</dbReference>
<name>A0A084Y4J0_9PROT</name>
<gene>
    <name evidence="4" type="ORF">CAPSK01_000693</name>
</gene>
<dbReference type="EMBL" id="JDSS02000011">
    <property type="protein sequence ID" value="KFB69634.1"/>
    <property type="molecule type" value="Genomic_DNA"/>
</dbReference>